<reference evidence="2" key="2">
    <citation type="submission" date="2015-01" db="EMBL/GenBank/DDBJ databases">
        <title>Evolutionary Origins and Diversification of the Mycorrhizal Mutualists.</title>
        <authorList>
            <consortium name="DOE Joint Genome Institute"/>
            <consortium name="Mycorrhizal Genomics Consortium"/>
            <person name="Kohler A."/>
            <person name="Kuo A."/>
            <person name="Nagy L.G."/>
            <person name="Floudas D."/>
            <person name="Copeland A."/>
            <person name="Barry K.W."/>
            <person name="Cichocki N."/>
            <person name="Veneault-Fourrey C."/>
            <person name="LaButti K."/>
            <person name="Lindquist E.A."/>
            <person name="Lipzen A."/>
            <person name="Lundell T."/>
            <person name="Morin E."/>
            <person name="Murat C."/>
            <person name="Riley R."/>
            <person name="Ohm R."/>
            <person name="Sun H."/>
            <person name="Tunlid A."/>
            <person name="Henrissat B."/>
            <person name="Grigoriev I.V."/>
            <person name="Hibbett D.S."/>
            <person name="Martin F."/>
        </authorList>
    </citation>
    <scope>NUCLEOTIDE SEQUENCE [LARGE SCALE GENOMIC DNA]</scope>
    <source>
        <strain evidence="2">Ve08.2h10</strain>
    </source>
</reference>
<organism evidence="1 2">
    <name type="scientific">Paxillus rubicundulus Ve08.2h10</name>
    <dbReference type="NCBI Taxonomy" id="930991"/>
    <lineage>
        <taxon>Eukaryota</taxon>
        <taxon>Fungi</taxon>
        <taxon>Dikarya</taxon>
        <taxon>Basidiomycota</taxon>
        <taxon>Agaricomycotina</taxon>
        <taxon>Agaricomycetes</taxon>
        <taxon>Agaricomycetidae</taxon>
        <taxon>Boletales</taxon>
        <taxon>Paxilineae</taxon>
        <taxon>Paxillaceae</taxon>
        <taxon>Paxillus</taxon>
    </lineage>
</organism>
<name>A0A0D0DES0_9AGAM</name>
<sequence>MSIPPPFPSVSPASLPSQGETVMKMWFVRIIPASSASYIASMWNKAGLAASEHKLLWGRVTVSAPSPSTFIHVLPPSHSSSVNCYSLVPAEDYICLFGIAALEPQVPGWYKILKCRMYKGDLAYALSYDAASSCSNILLASRYLPDPTCRDRDDKIGQDQKARCLFKPELYRGAIQPSICGMACYIHKHHTYISSLLLQLTKTQVEPVLTPSPHQIALHVGSMVDPAFMAITHARYNRQFWK</sequence>
<accession>A0A0D0DES0</accession>
<dbReference type="Proteomes" id="UP000054538">
    <property type="component" value="Unassembled WGS sequence"/>
</dbReference>
<dbReference type="AlphaFoldDB" id="A0A0D0DES0"/>
<proteinExistence type="predicted"/>
<gene>
    <name evidence="1" type="ORF">PAXRUDRAFT_18458</name>
</gene>
<evidence type="ECO:0000313" key="1">
    <source>
        <dbReference type="EMBL" id="KIK76085.1"/>
    </source>
</evidence>
<dbReference type="InParanoid" id="A0A0D0DES0"/>
<evidence type="ECO:0000313" key="2">
    <source>
        <dbReference type="Proteomes" id="UP000054538"/>
    </source>
</evidence>
<dbReference type="OrthoDB" id="2683074at2759"/>
<dbReference type="HOGENOM" id="CLU_1147495_0_0_1"/>
<dbReference type="EMBL" id="KN827681">
    <property type="protein sequence ID" value="KIK76085.1"/>
    <property type="molecule type" value="Genomic_DNA"/>
</dbReference>
<protein>
    <submittedName>
        <fullName evidence="1">Unplaced genomic scaffold scaffold_2859, whole genome shotgun sequence</fullName>
    </submittedName>
</protein>
<reference evidence="1 2" key="1">
    <citation type="submission" date="2014-04" db="EMBL/GenBank/DDBJ databases">
        <authorList>
            <consortium name="DOE Joint Genome Institute"/>
            <person name="Kuo A."/>
            <person name="Kohler A."/>
            <person name="Jargeat P."/>
            <person name="Nagy L.G."/>
            <person name="Floudas D."/>
            <person name="Copeland A."/>
            <person name="Barry K.W."/>
            <person name="Cichocki N."/>
            <person name="Veneault-Fourrey C."/>
            <person name="LaButti K."/>
            <person name="Lindquist E.A."/>
            <person name="Lipzen A."/>
            <person name="Lundell T."/>
            <person name="Morin E."/>
            <person name="Murat C."/>
            <person name="Sun H."/>
            <person name="Tunlid A."/>
            <person name="Henrissat B."/>
            <person name="Grigoriev I.V."/>
            <person name="Hibbett D.S."/>
            <person name="Martin F."/>
            <person name="Nordberg H.P."/>
            <person name="Cantor M.N."/>
            <person name="Hua S.X."/>
        </authorList>
    </citation>
    <scope>NUCLEOTIDE SEQUENCE [LARGE SCALE GENOMIC DNA]</scope>
    <source>
        <strain evidence="1 2">Ve08.2h10</strain>
    </source>
</reference>
<keyword evidence="2" id="KW-1185">Reference proteome</keyword>